<organism evidence="1 2">
    <name type="scientific">Leptospira interrogans serovar Grippotyphosa str. LT2186</name>
    <dbReference type="NCBI Taxonomy" id="1001599"/>
    <lineage>
        <taxon>Bacteria</taxon>
        <taxon>Pseudomonadati</taxon>
        <taxon>Spirochaetota</taxon>
        <taxon>Spirochaetia</taxon>
        <taxon>Leptospirales</taxon>
        <taxon>Leptospiraceae</taxon>
        <taxon>Leptospira</taxon>
    </lineage>
</organism>
<comment type="caution">
    <text evidence="1">The sequence shown here is derived from an EMBL/GenBank/DDBJ whole genome shotgun (WGS) entry which is preliminary data.</text>
</comment>
<dbReference type="AlphaFoldDB" id="M3GZI5"/>
<accession>M3GZI5</accession>
<dbReference type="BioCyc" id="LINT1001599:G11K9-493-MONOMER"/>
<dbReference type="Proteomes" id="UP000011776">
    <property type="component" value="Unassembled WGS sequence"/>
</dbReference>
<reference evidence="1 2" key="1">
    <citation type="submission" date="2013-02" db="EMBL/GenBank/DDBJ databases">
        <authorList>
            <person name="Harkins D.M."/>
            <person name="Durkin A.S."/>
            <person name="Brinkac L.M."/>
            <person name="Haft D.H."/>
            <person name="Selengut J.D."/>
            <person name="Sanka R."/>
            <person name="DePew J."/>
            <person name="Purushe J."/>
            <person name="Tulsiani S.M."/>
            <person name="Graham G.C."/>
            <person name="Burns M.-A."/>
            <person name="Dohnt M.F."/>
            <person name="Smythe L.D."/>
            <person name="McKay D.B."/>
            <person name="Craig S.B."/>
            <person name="Vinetz J.M."/>
            <person name="Sutton G.G."/>
            <person name="Nierman W.C."/>
            <person name="Fouts D.E."/>
        </authorList>
    </citation>
    <scope>NUCLEOTIDE SEQUENCE [LARGE SCALE GENOMIC DNA]</scope>
    <source>
        <strain evidence="1 2">LT2186</strain>
    </source>
</reference>
<gene>
    <name evidence="1" type="ORF">LEP1GSC151_2765</name>
</gene>
<proteinExistence type="predicted"/>
<name>M3GZI5_LEPIR</name>
<evidence type="ECO:0000313" key="2">
    <source>
        <dbReference type="Proteomes" id="UP000011776"/>
    </source>
</evidence>
<evidence type="ECO:0000313" key="1">
    <source>
        <dbReference type="EMBL" id="EMG12123.1"/>
    </source>
</evidence>
<protein>
    <submittedName>
        <fullName evidence="1">Uncharacterized protein</fullName>
    </submittedName>
</protein>
<sequence length="87" mass="10335">MNEQEQISINLNDFVKVKLNEAGFKRLTEDYNSLMPSSVCRVSIWHFQKQVDADGYSMFQIHEFMRIFSPDLHLVDMNVLIVRRKEL</sequence>
<dbReference type="EMBL" id="AFME02000116">
    <property type="protein sequence ID" value="EMG12123.1"/>
    <property type="molecule type" value="Genomic_DNA"/>
</dbReference>